<name>C7Q786_CATAD</name>
<feature type="region of interest" description="Disordered" evidence="1">
    <location>
        <begin position="95"/>
        <end position="121"/>
    </location>
</feature>
<dbReference type="InParanoid" id="C7Q786"/>
<dbReference type="InterPro" id="IPR006311">
    <property type="entry name" value="TAT_signal"/>
</dbReference>
<dbReference type="HOGENOM" id="CLU_989339_0_0_11"/>
<keyword evidence="4" id="KW-1185">Reference proteome</keyword>
<evidence type="ECO:0000313" key="4">
    <source>
        <dbReference type="Proteomes" id="UP000000851"/>
    </source>
</evidence>
<feature type="transmembrane region" description="Helical" evidence="2">
    <location>
        <begin position="46"/>
        <end position="67"/>
    </location>
</feature>
<evidence type="ECO:0000256" key="1">
    <source>
        <dbReference type="SAM" id="MobiDB-lite"/>
    </source>
</evidence>
<reference evidence="3 4" key="1">
    <citation type="journal article" date="2009" name="Stand. Genomic Sci.">
        <title>Complete genome sequence of Catenulispora acidiphila type strain (ID 139908).</title>
        <authorList>
            <person name="Copeland A."/>
            <person name="Lapidus A."/>
            <person name="Glavina Del Rio T."/>
            <person name="Nolan M."/>
            <person name="Lucas S."/>
            <person name="Chen F."/>
            <person name="Tice H."/>
            <person name="Cheng J.F."/>
            <person name="Bruce D."/>
            <person name="Goodwin L."/>
            <person name="Pitluck S."/>
            <person name="Mikhailova N."/>
            <person name="Pati A."/>
            <person name="Ivanova N."/>
            <person name="Mavromatis K."/>
            <person name="Chen A."/>
            <person name="Palaniappan K."/>
            <person name="Chain P."/>
            <person name="Land M."/>
            <person name="Hauser L."/>
            <person name="Chang Y.J."/>
            <person name="Jeffries C.D."/>
            <person name="Chertkov O."/>
            <person name="Brettin T."/>
            <person name="Detter J.C."/>
            <person name="Han C."/>
            <person name="Ali Z."/>
            <person name="Tindall B.J."/>
            <person name="Goker M."/>
            <person name="Bristow J."/>
            <person name="Eisen J.A."/>
            <person name="Markowitz V."/>
            <person name="Hugenholtz P."/>
            <person name="Kyrpides N.C."/>
            <person name="Klenk H.P."/>
        </authorList>
    </citation>
    <scope>NUCLEOTIDE SEQUENCE [LARGE SCALE GENOMIC DNA]</scope>
    <source>
        <strain evidence="4">DSM 44928 / JCM 14897 / NBRC 102108 / NRRL B-24433 / ID139908</strain>
    </source>
</reference>
<evidence type="ECO:0000313" key="3">
    <source>
        <dbReference type="EMBL" id="ACU70174.1"/>
    </source>
</evidence>
<evidence type="ECO:0000256" key="2">
    <source>
        <dbReference type="SAM" id="Phobius"/>
    </source>
</evidence>
<accession>C7Q786</accession>
<dbReference type="AlphaFoldDB" id="C7Q786"/>
<protein>
    <submittedName>
        <fullName evidence="3">Uncharacterized protein</fullName>
    </submittedName>
</protein>
<keyword evidence="2" id="KW-1133">Transmembrane helix</keyword>
<dbReference type="PROSITE" id="PS51318">
    <property type="entry name" value="TAT"/>
    <property type="match status" value="1"/>
</dbReference>
<dbReference type="Proteomes" id="UP000000851">
    <property type="component" value="Chromosome"/>
</dbReference>
<gene>
    <name evidence="3" type="ordered locus">Caci_1249</name>
</gene>
<sequence>MNEEDFDGSALRELLAPAVADRGRTSAPTDAIVAAGRRRVLGRRSAVAGGALAIVAAVPLAATAIAAGPGTARTTSTAGGGTPGVVAPPHTGVVVPPPAKESESAPAKADPQGKPASGLPAQPTVFATGTVEGRQWKVTAETAPGNNALTAGEKCLGFVITVDGQNPLRGTAPTIPYCLPVKDPANALWGYQEWLKYDYEHAAGTLQMGMVKADVAKIVAHVDGLAPVTAETIPAPGLPEQAFYFLPIAKDNGFGVTFDEYDAQGVKIGTFDNSTPKPYGK</sequence>
<keyword evidence="2" id="KW-0812">Transmembrane</keyword>
<dbReference type="STRING" id="479433.Caci_1249"/>
<dbReference type="EMBL" id="CP001700">
    <property type="protein sequence ID" value="ACU70174.1"/>
    <property type="molecule type" value="Genomic_DNA"/>
</dbReference>
<dbReference type="KEGG" id="cai:Caci_1249"/>
<proteinExistence type="predicted"/>
<dbReference type="RefSeq" id="WP_012785468.1">
    <property type="nucleotide sequence ID" value="NC_013131.1"/>
</dbReference>
<keyword evidence="2" id="KW-0472">Membrane</keyword>
<organism evidence="3 4">
    <name type="scientific">Catenulispora acidiphila (strain DSM 44928 / JCM 14897 / NBRC 102108 / NRRL B-24433 / ID139908)</name>
    <dbReference type="NCBI Taxonomy" id="479433"/>
    <lineage>
        <taxon>Bacteria</taxon>
        <taxon>Bacillati</taxon>
        <taxon>Actinomycetota</taxon>
        <taxon>Actinomycetes</taxon>
        <taxon>Catenulisporales</taxon>
        <taxon>Catenulisporaceae</taxon>
        <taxon>Catenulispora</taxon>
    </lineage>
</organism>